<dbReference type="PaxDb" id="411460-RUMTOR_01115"/>
<dbReference type="AlphaFoldDB" id="A5KLL1"/>
<dbReference type="EMBL" id="AAVP02000003">
    <property type="protein sequence ID" value="EDK24849.1"/>
    <property type="molecule type" value="Genomic_DNA"/>
</dbReference>
<evidence type="ECO:0000313" key="1">
    <source>
        <dbReference type="EMBL" id="EDK24849.1"/>
    </source>
</evidence>
<protein>
    <submittedName>
        <fullName evidence="1">Uncharacterized protein</fullName>
    </submittedName>
</protein>
<dbReference type="HOGENOM" id="CLU_3367068_0_0_9"/>
<comment type="caution">
    <text evidence="1">The sequence shown here is derived from an EMBL/GenBank/DDBJ whole genome shotgun (WGS) entry which is preliminary data.</text>
</comment>
<evidence type="ECO:0000313" key="2">
    <source>
        <dbReference type="Proteomes" id="UP000003577"/>
    </source>
</evidence>
<sequence length="35" mass="3867">MAAAHDIETLNKILKVNKLAASKTHPMFNPSDVFL</sequence>
<reference evidence="1 2" key="2">
    <citation type="submission" date="2007-04" db="EMBL/GenBank/DDBJ databases">
        <title>Draft genome sequence of Ruminococcus torques (ATCC 27756).</title>
        <authorList>
            <person name="Sudarsanam P."/>
            <person name="Ley R."/>
            <person name="Guruge J."/>
            <person name="Turnbaugh P.J."/>
            <person name="Mahowald M."/>
            <person name="Liep D."/>
            <person name="Gordon J."/>
        </authorList>
    </citation>
    <scope>NUCLEOTIDE SEQUENCE [LARGE SCALE GENOMIC DNA]</scope>
    <source>
        <strain evidence="1 2">ATCC 27756</strain>
    </source>
</reference>
<accession>A5KLL1</accession>
<gene>
    <name evidence="1" type="ORF">RUMTOR_01115</name>
</gene>
<organism evidence="1 2">
    <name type="scientific">[Ruminococcus] torques ATCC 27756</name>
    <dbReference type="NCBI Taxonomy" id="411460"/>
    <lineage>
        <taxon>Bacteria</taxon>
        <taxon>Bacillati</taxon>
        <taxon>Bacillota</taxon>
        <taxon>Clostridia</taxon>
        <taxon>Lachnospirales</taxon>
        <taxon>Lachnospiraceae</taxon>
        <taxon>Mediterraneibacter</taxon>
    </lineage>
</organism>
<proteinExistence type="predicted"/>
<name>A5KLL1_9FIRM</name>
<reference evidence="1 2" key="1">
    <citation type="submission" date="2007-03" db="EMBL/GenBank/DDBJ databases">
        <authorList>
            <person name="Fulton L."/>
            <person name="Clifton S."/>
            <person name="Fulton B."/>
            <person name="Xu J."/>
            <person name="Minx P."/>
            <person name="Pepin K.H."/>
            <person name="Johnson M."/>
            <person name="Thiruvilangam P."/>
            <person name="Bhonagiri V."/>
            <person name="Nash W.E."/>
            <person name="Mardis E.R."/>
            <person name="Wilson R.K."/>
        </authorList>
    </citation>
    <scope>NUCLEOTIDE SEQUENCE [LARGE SCALE GENOMIC DNA]</scope>
    <source>
        <strain evidence="1 2">ATCC 27756</strain>
    </source>
</reference>
<dbReference type="Proteomes" id="UP000003577">
    <property type="component" value="Unassembled WGS sequence"/>
</dbReference>